<gene>
    <name evidence="1" type="ORF">SAMN04488108_2313</name>
</gene>
<dbReference type="AlphaFoldDB" id="A0A1M7ZDN3"/>
<reference evidence="2" key="1">
    <citation type="submission" date="2016-12" db="EMBL/GenBank/DDBJ databases">
        <authorList>
            <person name="Varghese N."/>
            <person name="Submissions S."/>
        </authorList>
    </citation>
    <scope>NUCLEOTIDE SEQUENCE [LARGE SCALE GENOMIC DNA]</scope>
    <source>
        <strain evidence="2">DSM 25035</strain>
    </source>
</reference>
<protein>
    <submittedName>
        <fullName evidence="1">Uncharacterized protein</fullName>
    </submittedName>
</protein>
<evidence type="ECO:0000313" key="1">
    <source>
        <dbReference type="EMBL" id="SHO62786.1"/>
    </source>
</evidence>
<dbReference type="STRING" id="1073327.SAMN04488108_2313"/>
<accession>A0A1M7ZDN3</accession>
<proteinExistence type="predicted"/>
<sequence>MEFNYAEKLNDSLVSYLFITGAVSMNVQDLLGPYSIPIPIGINSCEQEKSSKSTESF</sequence>
<name>A0A1M7ZDN3_9BACT</name>
<keyword evidence="2" id="KW-1185">Reference proteome</keyword>
<evidence type="ECO:0000313" key="2">
    <source>
        <dbReference type="Proteomes" id="UP000184609"/>
    </source>
</evidence>
<dbReference type="EMBL" id="FRXN01000003">
    <property type="protein sequence ID" value="SHO62786.1"/>
    <property type="molecule type" value="Genomic_DNA"/>
</dbReference>
<dbReference type="Proteomes" id="UP000184609">
    <property type="component" value="Unassembled WGS sequence"/>
</dbReference>
<organism evidence="1 2">
    <name type="scientific">Algoriphagus zhangzhouensis</name>
    <dbReference type="NCBI Taxonomy" id="1073327"/>
    <lineage>
        <taxon>Bacteria</taxon>
        <taxon>Pseudomonadati</taxon>
        <taxon>Bacteroidota</taxon>
        <taxon>Cytophagia</taxon>
        <taxon>Cytophagales</taxon>
        <taxon>Cyclobacteriaceae</taxon>
        <taxon>Algoriphagus</taxon>
    </lineage>
</organism>